<protein>
    <submittedName>
        <fullName evidence="2">Uncharacterized protein</fullName>
    </submittedName>
</protein>
<name>A0A1Y2F2M5_9FUNG</name>
<evidence type="ECO:0000313" key="3">
    <source>
        <dbReference type="Proteomes" id="UP000193920"/>
    </source>
</evidence>
<keyword evidence="1" id="KW-1133">Transmembrane helix</keyword>
<accession>A0A1Y2F2M5</accession>
<gene>
    <name evidence="2" type="ORF">LY90DRAFT_698466</name>
</gene>
<keyword evidence="1" id="KW-0472">Membrane</keyword>
<dbReference type="EMBL" id="MCOG01000018">
    <property type="protein sequence ID" value="ORY77947.1"/>
    <property type="molecule type" value="Genomic_DNA"/>
</dbReference>
<keyword evidence="1" id="KW-0812">Transmembrane</keyword>
<feature type="transmembrane region" description="Helical" evidence="1">
    <location>
        <begin position="181"/>
        <end position="203"/>
    </location>
</feature>
<organism evidence="2 3">
    <name type="scientific">Neocallimastix californiae</name>
    <dbReference type="NCBI Taxonomy" id="1754190"/>
    <lineage>
        <taxon>Eukaryota</taxon>
        <taxon>Fungi</taxon>
        <taxon>Fungi incertae sedis</taxon>
        <taxon>Chytridiomycota</taxon>
        <taxon>Chytridiomycota incertae sedis</taxon>
        <taxon>Neocallimastigomycetes</taxon>
        <taxon>Neocallimastigales</taxon>
        <taxon>Neocallimastigaceae</taxon>
        <taxon>Neocallimastix</taxon>
    </lineage>
</organism>
<evidence type="ECO:0000256" key="1">
    <source>
        <dbReference type="SAM" id="Phobius"/>
    </source>
</evidence>
<keyword evidence="3" id="KW-1185">Reference proteome</keyword>
<feature type="transmembrane region" description="Helical" evidence="1">
    <location>
        <begin position="95"/>
        <end position="114"/>
    </location>
</feature>
<comment type="caution">
    <text evidence="2">The sequence shown here is derived from an EMBL/GenBank/DDBJ whole genome shotgun (WGS) entry which is preliminary data.</text>
</comment>
<proteinExistence type="predicted"/>
<dbReference type="AlphaFoldDB" id="A0A1Y2F2M5"/>
<feature type="transmembrane region" description="Helical" evidence="1">
    <location>
        <begin position="234"/>
        <end position="254"/>
    </location>
</feature>
<feature type="transmembrane region" description="Helical" evidence="1">
    <location>
        <begin position="135"/>
        <end position="158"/>
    </location>
</feature>
<dbReference type="Proteomes" id="UP000193920">
    <property type="component" value="Unassembled WGS sequence"/>
</dbReference>
<evidence type="ECO:0000313" key="2">
    <source>
        <dbReference type="EMBL" id="ORY77947.1"/>
    </source>
</evidence>
<reference evidence="2 3" key="1">
    <citation type="submission" date="2016-08" db="EMBL/GenBank/DDBJ databases">
        <title>A Parts List for Fungal Cellulosomes Revealed by Comparative Genomics.</title>
        <authorList>
            <consortium name="DOE Joint Genome Institute"/>
            <person name="Haitjema C.H."/>
            <person name="Gilmore S.P."/>
            <person name="Henske J.K."/>
            <person name="Solomon K.V."/>
            <person name="De Groot R."/>
            <person name="Kuo A."/>
            <person name="Mondo S.J."/>
            <person name="Salamov A.A."/>
            <person name="Labutti K."/>
            <person name="Zhao Z."/>
            <person name="Chiniquy J."/>
            <person name="Barry K."/>
            <person name="Brewer H.M."/>
            <person name="Purvine S.O."/>
            <person name="Wright A.T."/>
            <person name="Boxma B."/>
            <person name="Van Alen T."/>
            <person name="Hackstein J.H."/>
            <person name="Baker S.E."/>
            <person name="Grigoriev I.V."/>
            <person name="O'Malley M.A."/>
        </authorList>
    </citation>
    <scope>NUCLEOTIDE SEQUENCE [LARGE SCALE GENOMIC DNA]</scope>
    <source>
        <strain evidence="2 3">G1</strain>
    </source>
</reference>
<sequence>MQAILDFIEADKINYYDTVWNKYDIYQKIVTPHLRSELFPWVIVIIALNSQNLKKPIILTLIAHFIIRYAGDFFYQLQYVLPTDKVKYSWPSSMTVWYVGYGVSNIVYSLGEIIGDWYPLLRTKAVTNNNNKVKIVYITCIIYNLSKVLGMFCYFYDIDLEWADKEKMIPNNKTVEFKIRWWSVIALMQLTSCIYDISVIYALKTCLFNRLKEFKNSGRHNFLEKFQRISEFRIVLSMAASAVFLPFVFFFLYINVNKCKKDVCDYTIDFSLESLRRVVICLNYNFMFIDQILIRRYAERSNERLKTMSTTSKSYVKSKTNNDSYNHEYKSLNYYSDNDYSKYNNSMTMNSTMNTSMTYNNSNTPSTTGLLFNENIMKNKAGESYGNPFMYNSGANSNDTSNNTMLSNNNMMTTNNTSYVSNNKPVISHPNNTIYNSAYYMNTIKNSNSNTINSNSLGKSEYKPYFSSGNPNAYNYL</sequence>
<feature type="transmembrane region" description="Helical" evidence="1">
    <location>
        <begin position="57"/>
        <end position="75"/>
    </location>
</feature>